<dbReference type="InterPro" id="IPR000608">
    <property type="entry name" value="UBC"/>
</dbReference>
<proteinExistence type="predicted"/>
<feature type="region of interest" description="Disordered" evidence="1">
    <location>
        <begin position="150"/>
        <end position="201"/>
    </location>
</feature>
<sequence length="401" mass="43368">MTSLRMGSMPSLRRQHLLAEFAGLKQACPEGVFVSLTPGDPMLWSGVMFVRHGLYRNEPGDRFGHGETETLTGPYATAILRFQISFPDTYPRLPPLVTFSTDMFHPLITPLTTYMYTTDIQDNGTVSATDAERLPPGGFSLRHGFPAWFGRGSRSNAGSRQVSGQQQPPSTPARGGPSSTTTTPNSKPTPLGGRPGYLDTSRREVSTYEVLRYIRSTFDDESVLDSVPLEAAGNPGAWHAWRTRQREGGKMFPGDPVPHERQEKEAEPGDAAEEKKDEEDKKEENPPAPPAPETKPASSGFAIARKPIGGAGGAAVPRKPGEWNWEGVWEDRVQKNIAASLSEAVLYGATLGGGDDLINFLPMDESDVESVRGNLLRTLGSSGTATPEELSSSMQSVPAAE</sequence>
<feature type="domain" description="UBC core" evidence="2">
    <location>
        <begin position="73"/>
        <end position="109"/>
    </location>
</feature>
<protein>
    <submittedName>
        <fullName evidence="3">Protein crossbronx</fullName>
    </submittedName>
</protein>
<dbReference type="EMBL" id="BPPX01000003">
    <property type="protein sequence ID" value="GJC79174.1"/>
    <property type="molecule type" value="Genomic_DNA"/>
</dbReference>
<evidence type="ECO:0000259" key="2">
    <source>
        <dbReference type="Pfam" id="PF00179"/>
    </source>
</evidence>
<dbReference type="Proteomes" id="UP001055172">
    <property type="component" value="Unassembled WGS sequence"/>
</dbReference>
<dbReference type="AlphaFoldDB" id="A0AA37GEE8"/>
<dbReference type="SUPFAM" id="SSF54495">
    <property type="entry name" value="UBC-like"/>
    <property type="match status" value="1"/>
</dbReference>
<reference evidence="3 4" key="1">
    <citation type="submission" date="2021-07" db="EMBL/GenBank/DDBJ databases">
        <title>Genome data of Colletotrichum spaethianum.</title>
        <authorList>
            <person name="Utami Y.D."/>
            <person name="Hiruma K."/>
        </authorList>
    </citation>
    <scope>NUCLEOTIDE SEQUENCE [LARGE SCALE GENOMIC DNA]</scope>
    <source>
        <strain evidence="3 4">MAFF 242679</strain>
    </source>
</reference>
<evidence type="ECO:0000256" key="1">
    <source>
        <dbReference type="SAM" id="MobiDB-lite"/>
    </source>
</evidence>
<accession>A0AA37GEE8</accession>
<dbReference type="Gene3D" id="3.10.110.10">
    <property type="entry name" value="Ubiquitin Conjugating Enzyme"/>
    <property type="match status" value="1"/>
</dbReference>
<feature type="compositionally biased region" description="Low complexity" evidence="1">
    <location>
        <begin position="172"/>
        <end position="190"/>
    </location>
</feature>
<gene>
    <name evidence="3" type="ORF">ColLi_02012</name>
</gene>
<feature type="region of interest" description="Disordered" evidence="1">
    <location>
        <begin position="379"/>
        <end position="401"/>
    </location>
</feature>
<feature type="region of interest" description="Disordered" evidence="1">
    <location>
        <begin position="247"/>
        <end position="321"/>
    </location>
</feature>
<keyword evidence="4" id="KW-1185">Reference proteome</keyword>
<evidence type="ECO:0000313" key="3">
    <source>
        <dbReference type="EMBL" id="GJC79174.1"/>
    </source>
</evidence>
<evidence type="ECO:0000313" key="4">
    <source>
        <dbReference type="Proteomes" id="UP001055172"/>
    </source>
</evidence>
<dbReference type="InterPro" id="IPR016135">
    <property type="entry name" value="UBQ-conjugating_enzyme/RWD"/>
</dbReference>
<organism evidence="3 4">
    <name type="scientific">Colletotrichum liriopes</name>
    <dbReference type="NCBI Taxonomy" id="708192"/>
    <lineage>
        <taxon>Eukaryota</taxon>
        <taxon>Fungi</taxon>
        <taxon>Dikarya</taxon>
        <taxon>Ascomycota</taxon>
        <taxon>Pezizomycotina</taxon>
        <taxon>Sordariomycetes</taxon>
        <taxon>Hypocreomycetidae</taxon>
        <taxon>Glomerellales</taxon>
        <taxon>Glomerellaceae</taxon>
        <taxon>Colletotrichum</taxon>
        <taxon>Colletotrichum spaethianum species complex</taxon>
    </lineage>
</organism>
<feature type="compositionally biased region" description="Basic and acidic residues" evidence="1">
    <location>
        <begin position="257"/>
        <end position="285"/>
    </location>
</feature>
<comment type="caution">
    <text evidence="3">The sequence shown here is derived from an EMBL/GenBank/DDBJ whole genome shotgun (WGS) entry which is preliminary data.</text>
</comment>
<dbReference type="CDD" id="cd23814">
    <property type="entry name" value="UEV_AKTIP"/>
    <property type="match status" value="1"/>
</dbReference>
<dbReference type="Pfam" id="PF00179">
    <property type="entry name" value="UQ_con"/>
    <property type="match status" value="1"/>
</dbReference>
<feature type="compositionally biased region" description="Polar residues" evidence="1">
    <location>
        <begin position="153"/>
        <end position="167"/>
    </location>
</feature>
<name>A0AA37GEE8_9PEZI</name>